<keyword evidence="3" id="KW-0813">Transport</keyword>
<dbReference type="SUPFAM" id="SSF74653">
    <property type="entry name" value="TolA/TonB C-terminal domain"/>
    <property type="match status" value="1"/>
</dbReference>
<evidence type="ECO:0000256" key="10">
    <source>
        <dbReference type="SAM" id="MobiDB-lite"/>
    </source>
</evidence>
<dbReference type="InterPro" id="IPR037682">
    <property type="entry name" value="TonB_C"/>
</dbReference>
<keyword evidence="7" id="KW-0653">Protein transport</keyword>
<dbReference type="Pfam" id="PF03544">
    <property type="entry name" value="TonB_C"/>
    <property type="match status" value="1"/>
</dbReference>
<dbReference type="Proteomes" id="UP001268256">
    <property type="component" value="Unassembled WGS sequence"/>
</dbReference>
<feature type="compositionally biased region" description="Pro residues" evidence="10">
    <location>
        <begin position="85"/>
        <end position="102"/>
    </location>
</feature>
<keyword evidence="8" id="KW-1133">Transmembrane helix</keyword>
<dbReference type="Gene3D" id="3.30.1150.10">
    <property type="match status" value="1"/>
</dbReference>
<reference evidence="13" key="1">
    <citation type="submission" date="2023-07" db="EMBL/GenBank/DDBJ databases">
        <authorList>
            <person name="Luz R."/>
            <person name="Cordeiro R."/>
            <person name="Fonseca A."/>
            <person name="Goncalves V."/>
        </authorList>
    </citation>
    <scope>NUCLEOTIDE SEQUENCE [LARGE SCALE GENOMIC DNA]</scope>
    <source>
        <strain evidence="13">BACA0444</strain>
    </source>
</reference>
<keyword evidence="6" id="KW-0812">Transmembrane</keyword>
<dbReference type="InterPro" id="IPR051045">
    <property type="entry name" value="TonB-dependent_transducer"/>
</dbReference>
<proteinExistence type="inferred from homology"/>
<comment type="similarity">
    <text evidence="2">Belongs to the TonB family.</text>
</comment>
<evidence type="ECO:0000256" key="2">
    <source>
        <dbReference type="ARBA" id="ARBA00006555"/>
    </source>
</evidence>
<evidence type="ECO:0000259" key="11">
    <source>
        <dbReference type="PROSITE" id="PS52015"/>
    </source>
</evidence>
<keyword evidence="4" id="KW-1003">Cell membrane</keyword>
<dbReference type="GO" id="GO:0015031">
    <property type="term" value="P:protein transport"/>
    <property type="evidence" value="ECO:0007669"/>
    <property type="project" value="UniProtKB-KW"/>
</dbReference>
<evidence type="ECO:0000256" key="5">
    <source>
        <dbReference type="ARBA" id="ARBA00022519"/>
    </source>
</evidence>
<evidence type="ECO:0000313" key="12">
    <source>
        <dbReference type="EMBL" id="MDS3862286.1"/>
    </source>
</evidence>
<dbReference type="PANTHER" id="PTHR33446:SF2">
    <property type="entry name" value="PROTEIN TONB"/>
    <property type="match status" value="1"/>
</dbReference>
<keyword evidence="5" id="KW-0997">Cell inner membrane</keyword>
<dbReference type="GO" id="GO:0055085">
    <property type="term" value="P:transmembrane transport"/>
    <property type="evidence" value="ECO:0007669"/>
    <property type="project" value="InterPro"/>
</dbReference>
<dbReference type="RefSeq" id="WP_322879494.1">
    <property type="nucleotide sequence ID" value="NZ_JAVMIP010000025.1"/>
</dbReference>
<dbReference type="GO" id="GO:0031992">
    <property type="term" value="F:energy transducer activity"/>
    <property type="evidence" value="ECO:0007669"/>
    <property type="project" value="TreeGrafter"/>
</dbReference>
<accession>A0AAE4JXJ0</accession>
<dbReference type="AlphaFoldDB" id="A0AAE4JXJ0"/>
<evidence type="ECO:0000256" key="4">
    <source>
        <dbReference type="ARBA" id="ARBA00022475"/>
    </source>
</evidence>
<evidence type="ECO:0000256" key="1">
    <source>
        <dbReference type="ARBA" id="ARBA00004383"/>
    </source>
</evidence>
<organism evidence="12 13">
    <name type="scientific">Pseudocalidococcus azoricus BACA0444</name>
    <dbReference type="NCBI Taxonomy" id="2918990"/>
    <lineage>
        <taxon>Bacteria</taxon>
        <taxon>Bacillati</taxon>
        <taxon>Cyanobacteriota</taxon>
        <taxon>Cyanophyceae</taxon>
        <taxon>Acaryochloridales</taxon>
        <taxon>Thermosynechococcaceae</taxon>
        <taxon>Pseudocalidococcus</taxon>
        <taxon>Pseudocalidococcus azoricus</taxon>
    </lineage>
</organism>
<feature type="region of interest" description="Disordered" evidence="10">
    <location>
        <begin position="58"/>
        <end position="184"/>
    </location>
</feature>
<dbReference type="NCBIfam" id="TIGR01352">
    <property type="entry name" value="tonB_Cterm"/>
    <property type="match status" value="1"/>
</dbReference>
<dbReference type="PANTHER" id="PTHR33446">
    <property type="entry name" value="PROTEIN TONB-RELATED"/>
    <property type="match status" value="1"/>
</dbReference>
<feature type="domain" description="TonB C-terminal" evidence="11">
    <location>
        <begin position="178"/>
        <end position="264"/>
    </location>
</feature>
<feature type="compositionally biased region" description="Low complexity" evidence="10">
    <location>
        <begin position="122"/>
        <end position="156"/>
    </location>
</feature>
<comment type="subcellular location">
    <subcellularLocation>
        <location evidence="1">Cell inner membrane</location>
        <topology evidence="1">Single-pass membrane protein</topology>
        <orientation evidence="1">Periplasmic side</orientation>
    </subcellularLocation>
</comment>
<dbReference type="InterPro" id="IPR006260">
    <property type="entry name" value="TonB/TolA_C"/>
</dbReference>
<protein>
    <submittedName>
        <fullName evidence="12">Energy transducer TonB</fullName>
    </submittedName>
</protein>
<evidence type="ECO:0000256" key="9">
    <source>
        <dbReference type="ARBA" id="ARBA00023136"/>
    </source>
</evidence>
<evidence type="ECO:0000256" key="3">
    <source>
        <dbReference type="ARBA" id="ARBA00022448"/>
    </source>
</evidence>
<evidence type="ECO:0000256" key="7">
    <source>
        <dbReference type="ARBA" id="ARBA00022927"/>
    </source>
</evidence>
<keyword evidence="13" id="KW-1185">Reference proteome</keyword>
<dbReference type="EMBL" id="JAVMIP010000025">
    <property type="protein sequence ID" value="MDS3862286.1"/>
    <property type="molecule type" value="Genomic_DNA"/>
</dbReference>
<gene>
    <name evidence="12" type="ORF">RIF25_15915</name>
</gene>
<feature type="compositionally biased region" description="Pro residues" evidence="10">
    <location>
        <begin position="58"/>
        <end position="75"/>
    </location>
</feature>
<keyword evidence="9" id="KW-0472">Membrane</keyword>
<evidence type="ECO:0000256" key="8">
    <source>
        <dbReference type="ARBA" id="ARBA00022989"/>
    </source>
</evidence>
<sequence>MNDFVLLLESRHRQGFWAACVAASVLLHGLVLANAGAWWRVLPEAESPIAEVIILPEPEPIPQPTQPIPETQPPPELRRTELPRPRPQPPSLTPALPQPQPAPVQQQSRPQPAATPAPPSHTAPSTPVENVATPSEVSAPAPASPATPSVPVSTPVAAPPSPPAPQAVAPPAPKPVASPSGRVACQSCPRPAYPGAMRQKGVEGRVGLVVDVSPGGTVVSASIIQSSGYPEFDEAALRAVRGWGFTRSGQGKQGLPVSVRFELQ</sequence>
<evidence type="ECO:0000256" key="6">
    <source>
        <dbReference type="ARBA" id="ARBA00022692"/>
    </source>
</evidence>
<feature type="compositionally biased region" description="Low complexity" evidence="10">
    <location>
        <begin position="103"/>
        <end position="112"/>
    </location>
</feature>
<feature type="compositionally biased region" description="Pro residues" evidence="10">
    <location>
        <begin position="157"/>
        <end position="176"/>
    </location>
</feature>
<dbReference type="GO" id="GO:0098797">
    <property type="term" value="C:plasma membrane protein complex"/>
    <property type="evidence" value="ECO:0007669"/>
    <property type="project" value="TreeGrafter"/>
</dbReference>
<evidence type="ECO:0000313" key="13">
    <source>
        <dbReference type="Proteomes" id="UP001268256"/>
    </source>
</evidence>
<dbReference type="PROSITE" id="PS52015">
    <property type="entry name" value="TONB_CTD"/>
    <property type="match status" value="1"/>
</dbReference>
<name>A0AAE4JXJ0_9CYAN</name>
<comment type="caution">
    <text evidence="12">The sequence shown here is derived from an EMBL/GenBank/DDBJ whole genome shotgun (WGS) entry which is preliminary data.</text>
</comment>